<dbReference type="InterPro" id="IPR052922">
    <property type="entry name" value="Cytidylate_Kinase-2"/>
</dbReference>
<sequence length="186" mass="21788">MLGVTRPIGARQLPINQRRILIVGISGAGKTTLGLRLAAILRIPFFEVDSLFYGPNWTRREDFPAKVAEIAGQERWIVDSFGYCEVQSVLAPKADLILWLDYSRALVMRRVLSRSLRRALRGEVRRDGNVERFRDWLRADFPVRWAWQHHHDRRRFFLNFLRDYASQGKVIRLRTPSQAECWVIGR</sequence>
<gene>
    <name evidence="1" type="ORF">Pfl04_38930</name>
</gene>
<evidence type="ECO:0000313" key="2">
    <source>
        <dbReference type="Proteomes" id="UP000653674"/>
    </source>
</evidence>
<comment type="caution">
    <text evidence="1">The sequence shown here is derived from an EMBL/GenBank/DDBJ whole genome shotgun (WGS) entry which is preliminary data.</text>
</comment>
<dbReference type="Proteomes" id="UP000653674">
    <property type="component" value="Unassembled WGS sequence"/>
</dbReference>
<keyword evidence="1" id="KW-0418">Kinase</keyword>
<dbReference type="SUPFAM" id="SSF52540">
    <property type="entry name" value="P-loop containing nucleoside triphosphate hydrolases"/>
    <property type="match status" value="1"/>
</dbReference>
<keyword evidence="1" id="KW-0808">Transferase</keyword>
<evidence type="ECO:0000313" key="1">
    <source>
        <dbReference type="EMBL" id="GIG75489.1"/>
    </source>
</evidence>
<dbReference type="GO" id="GO:0016301">
    <property type="term" value="F:kinase activity"/>
    <property type="evidence" value="ECO:0007669"/>
    <property type="project" value="UniProtKB-KW"/>
</dbReference>
<reference evidence="1" key="1">
    <citation type="submission" date="2021-01" db="EMBL/GenBank/DDBJ databases">
        <title>Whole genome shotgun sequence of Planosporangium flavigriseum NBRC 105377.</title>
        <authorList>
            <person name="Komaki H."/>
            <person name="Tamura T."/>
        </authorList>
    </citation>
    <scope>NUCLEOTIDE SEQUENCE</scope>
    <source>
        <strain evidence="1">NBRC 105377</strain>
    </source>
</reference>
<dbReference type="PANTHER" id="PTHR37816">
    <property type="entry name" value="YALI0E33011P"/>
    <property type="match status" value="1"/>
</dbReference>
<dbReference type="PANTHER" id="PTHR37816:SF1">
    <property type="entry name" value="TOXIN"/>
    <property type="match status" value="1"/>
</dbReference>
<name>A0A8J3LXA5_9ACTN</name>
<dbReference type="RefSeq" id="WP_344121447.1">
    <property type="nucleotide sequence ID" value="NZ_BAAAQJ010000009.1"/>
</dbReference>
<dbReference type="Gene3D" id="3.40.50.300">
    <property type="entry name" value="P-loop containing nucleotide triphosphate hydrolases"/>
    <property type="match status" value="1"/>
</dbReference>
<protein>
    <submittedName>
        <fullName evidence="1">Adenylate kinase</fullName>
    </submittedName>
</protein>
<keyword evidence="2" id="KW-1185">Reference proteome</keyword>
<dbReference type="AlphaFoldDB" id="A0A8J3LXA5"/>
<dbReference type="EMBL" id="BONU01000032">
    <property type="protein sequence ID" value="GIG75489.1"/>
    <property type="molecule type" value="Genomic_DNA"/>
</dbReference>
<dbReference type="InterPro" id="IPR027417">
    <property type="entry name" value="P-loop_NTPase"/>
</dbReference>
<accession>A0A8J3LXA5</accession>
<organism evidence="1 2">
    <name type="scientific">Planosporangium flavigriseum</name>
    <dbReference type="NCBI Taxonomy" id="373681"/>
    <lineage>
        <taxon>Bacteria</taxon>
        <taxon>Bacillati</taxon>
        <taxon>Actinomycetota</taxon>
        <taxon>Actinomycetes</taxon>
        <taxon>Micromonosporales</taxon>
        <taxon>Micromonosporaceae</taxon>
        <taxon>Planosporangium</taxon>
    </lineage>
</organism>
<proteinExistence type="predicted"/>